<reference evidence="1" key="1">
    <citation type="journal article" date="2014" name="Front. Microbiol.">
        <title>High frequency of phylogenetically diverse reductive dehalogenase-homologous genes in deep subseafloor sedimentary metagenomes.</title>
        <authorList>
            <person name="Kawai M."/>
            <person name="Futagami T."/>
            <person name="Toyoda A."/>
            <person name="Takaki Y."/>
            <person name="Nishi S."/>
            <person name="Hori S."/>
            <person name="Arai W."/>
            <person name="Tsubouchi T."/>
            <person name="Morono Y."/>
            <person name="Uchiyama I."/>
            <person name="Ito T."/>
            <person name="Fujiyama A."/>
            <person name="Inagaki F."/>
            <person name="Takami H."/>
        </authorList>
    </citation>
    <scope>NUCLEOTIDE SEQUENCE</scope>
    <source>
        <strain evidence="1">Expedition CK06-06</strain>
    </source>
</reference>
<sequence length="88" mass="10335">MDYSMLNNYLVSEGFGFLGKFLKAKDEDRLRKKWGVSEDKLLLYKDPESILANFLRECINTITTKRKKPILMVLDSCELIRLSEAWLM</sequence>
<evidence type="ECO:0000313" key="1">
    <source>
        <dbReference type="EMBL" id="GAJ24228.1"/>
    </source>
</evidence>
<accession>X1V389</accession>
<gene>
    <name evidence="1" type="ORF">S12H4_57706</name>
</gene>
<dbReference type="AlphaFoldDB" id="X1V389"/>
<name>X1V389_9ZZZZ</name>
<protein>
    <submittedName>
        <fullName evidence="1">Uncharacterized protein</fullName>
    </submittedName>
</protein>
<feature type="non-terminal residue" evidence="1">
    <location>
        <position position="88"/>
    </location>
</feature>
<comment type="caution">
    <text evidence="1">The sequence shown here is derived from an EMBL/GenBank/DDBJ whole genome shotgun (WGS) entry which is preliminary data.</text>
</comment>
<proteinExistence type="predicted"/>
<organism evidence="1">
    <name type="scientific">marine sediment metagenome</name>
    <dbReference type="NCBI Taxonomy" id="412755"/>
    <lineage>
        <taxon>unclassified sequences</taxon>
        <taxon>metagenomes</taxon>
        <taxon>ecological metagenomes</taxon>
    </lineage>
</organism>
<dbReference type="EMBL" id="BARW01037363">
    <property type="protein sequence ID" value="GAJ24228.1"/>
    <property type="molecule type" value="Genomic_DNA"/>
</dbReference>